<evidence type="ECO:0000313" key="9">
    <source>
        <dbReference type="EMBL" id="MDQ8206014.1"/>
    </source>
</evidence>
<feature type="transmembrane region" description="Helical" evidence="8">
    <location>
        <begin position="190"/>
        <end position="212"/>
    </location>
</feature>
<organism evidence="9 10">
    <name type="scientific">Thalassobacterium maritimum</name>
    <dbReference type="NCBI Taxonomy" id="3041265"/>
    <lineage>
        <taxon>Bacteria</taxon>
        <taxon>Pseudomonadati</taxon>
        <taxon>Verrucomicrobiota</taxon>
        <taxon>Opitutia</taxon>
        <taxon>Puniceicoccales</taxon>
        <taxon>Coraliomargaritaceae</taxon>
        <taxon>Thalassobacterium</taxon>
    </lineage>
</organism>
<evidence type="ECO:0000256" key="4">
    <source>
        <dbReference type="ARBA" id="ARBA00022679"/>
    </source>
</evidence>
<feature type="transmembrane region" description="Helical" evidence="8">
    <location>
        <begin position="360"/>
        <end position="379"/>
    </location>
</feature>
<keyword evidence="5 8" id="KW-0812">Transmembrane</keyword>
<proteinExistence type="predicted"/>
<accession>A0ABU1APB6</accession>
<evidence type="ECO:0000256" key="6">
    <source>
        <dbReference type="ARBA" id="ARBA00022989"/>
    </source>
</evidence>
<feature type="transmembrane region" description="Helical" evidence="8">
    <location>
        <begin position="158"/>
        <end position="178"/>
    </location>
</feature>
<keyword evidence="2" id="KW-1003">Cell membrane</keyword>
<keyword evidence="4 9" id="KW-0808">Transferase</keyword>
<dbReference type="PANTHER" id="PTHR33908:SF11">
    <property type="entry name" value="MEMBRANE PROTEIN"/>
    <property type="match status" value="1"/>
</dbReference>
<comment type="caution">
    <text evidence="9">The sequence shown here is derived from an EMBL/GenBank/DDBJ whole genome shotgun (WGS) entry which is preliminary data.</text>
</comment>
<feature type="transmembrane region" description="Helical" evidence="8">
    <location>
        <begin position="267"/>
        <end position="284"/>
    </location>
</feature>
<keyword evidence="7 8" id="KW-0472">Membrane</keyword>
<keyword evidence="3 9" id="KW-0328">Glycosyltransferase</keyword>
<evidence type="ECO:0000256" key="1">
    <source>
        <dbReference type="ARBA" id="ARBA00004651"/>
    </source>
</evidence>
<feature type="transmembrane region" description="Helical" evidence="8">
    <location>
        <begin position="329"/>
        <end position="348"/>
    </location>
</feature>
<feature type="transmembrane region" description="Helical" evidence="8">
    <location>
        <begin position="87"/>
        <end position="106"/>
    </location>
</feature>
<comment type="subcellular location">
    <subcellularLocation>
        <location evidence="1">Cell membrane</location>
        <topology evidence="1">Multi-pass membrane protein</topology>
    </subcellularLocation>
</comment>
<dbReference type="InterPro" id="IPR050297">
    <property type="entry name" value="LipidA_mod_glycosyltrf_83"/>
</dbReference>
<protein>
    <submittedName>
        <fullName evidence="9">Glycosyltransferase family 39 protein</fullName>
        <ecNumber evidence="9">2.4.-.-</ecNumber>
    </submittedName>
</protein>
<feature type="transmembrane region" description="Helical" evidence="8">
    <location>
        <begin position="60"/>
        <end position="80"/>
    </location>
</feature>
<dbReference type="PANTHER" id="PTHR33908">
    <property type="entry name" value="MANNOSYLTRANSFERASE YKCB-RELATED"/>
    <property type="match status" value="1"/>
</dbReference>
<reference evidence="9 10" key="1">
    <citation type="submission" date="2023-04" db="EMBL/GenBank/DDBJ databases">
        <title>A novel bacteria isolated from coastal sediment.</title>
        <authorList>
            <person name="Liu X.-J."/>
            <person name="Du Z.-J."/>
        </authorList>
    </citation>
    <scope>NUCLEOTIDE SEQUENCE [LARGE SCALE GENOMIC DNA]</scope>
    <source>
        <strain evidence="9 10">SDUM461003</strain>
    </source>
</reference>
<keyword evidence="6 8" id="KW-1133">Transmembrane helix</keyword>
<gene>
    <name evidence="9" type="ORF">QEH52_00705</name>
</gene>
<keyword evidence="10" id="KW-1185">Reference proteome</keyword>
<sequence>MSWDEDFRFKGGDSKLSYYTELLRQESPQQRRSSYPGLFDLPLAAVHQALPDWGTRSQKGHVWSLCFGLLGLLSVWRLTARIGGERAGFWALLFLATLPRYYGHMFFNPKDIPLAGTYAFGVWALVALFSELPKVSRWSVVWVGLAAGLAMSTRIAGFLILVYLGLFVALYLLILSIKRFRGWSVLSRDLLNWALRGAVAGLLAFALLFVFWPTIHVNPFASVGNSVSQVQSFGWSGMVLMDGLFWEAQDLPIYYLPYWFFRTTPEYLLLLMGGGLLLGLMRIYSCVRQREWPEPASFLPLVVLAFSGLFPIVYIIAKDPVLYDGLRHILFTLPPLLAMAALCFEWCLRWGERQGRRMVPFVLQVGGALAVLIVAIQMWQLHPYQYTYFNPLAGGLAGAYNHDETDYWGLSHKEAGEWLNAYAATLDPDGAEVFKVHQRYSRWMLEEALDSERFEMSQSREGADFFVSVTRFNLHVSYPEAQLLHTVERQGVPLCFIYRFSQGSSE</sequence>
<dbReference type="EC" id="2.4.-.-" evidence="9"/>
<feature type="transmembrane region" description="Helical" evidence="8">
    <location>
        <begin position="296"/>
        <end position="317"/>
    </location>
</feature>
<dbReference type="Proteomes" id="UP001225316">
    <property type="component" value="Unassembled WGS sequence"/>
</dbReference>
<dbReference type="EMBL" id="JARXHW010000001">
    <property type="protein sequence ID" value="MDQ8206014.1"/>
    <property type="molecule type" value="Genomic_DNA"/>
</dbReference>
<evidence type="ECO:0000256" key="2">
    <source>
        <dbReference type="ARBA" id="ARBA00022475"/>
    </source>
</evidence>
<evidence type="ECO:0000256" key="3">
    <source>
        <dbReference type="ARBA" id="ARBA00022676"/>
    </source>
</evidence>
<evidence type="ECO:0000256" key="7">
    <source>
        <dbReference type="ARBA" id="ARBA00023136"/>
    </source>
</evidence>
<name>A0ABU1APB6_9BACT</name>
<evidence type="ECO:0000256" key="5">
    <source>
        <dbReference type="ARBA" id="ARBA00022692"/>
    </source>
</evidence>
<evidence type="ECO:0000313" key="10">
    <source>
        <dbReference type="Proteomes" id="UP001225316"/>
    </source>
</evidence>
<evidence type="ECO:0000256" key="8">
    <source>
        <dbReference type="SAM" id="Phobius"/>
    </source>
</evidence>
<dbReference type="GO" id="GO:0016757">
    <property type="term" value="F:glycosyltransferase activity"/>
    <property type="evidence" value="ECO:0007669"/>
    <property type="project" value="UniProtKB-KW"/>
</dbReference>